<keyword evidence="3 6" id="KW-0812">Transmembrane</keyword>
<keyword evidence="4 6" id="KW-1133">Transmembrane helix</keyword>
<evidence type="ECO:0000256" key="1">
    <source>
        <dbReference type="ARBA" id="ARBA00004141"/>
    </source>
</evidence>
<feature type="transmembrane region" description="Helical" evidence="6">
    <location>
        <begin position="26"/>
        <end position="50"/>
    </location>
</feature>
<keyword evidence="5 6" id="KW-0472">Membrane</keyword>
<evidence type="ECO:0000256" key="5">
    <source>
        <dbReference type="ARBA" id="ARBA00023136"/>
    </source>
</evidence>
<reference evidence="7 8" key="1">
    <citation type="submission" date="2016-04" db="EMBL/GenBank/DDBJ databases">
        <title>Genome sequence of Clostridium magnum DSM 2767.</title>
        <authorList>
            <person name="Poehlein A."/>
            <person name="Uhlig R."/>
            <person name="Fischer R."/>
            <person name="Bahl H."/>
            <person name="Daniel R."/>
        </authorList>
    </citation>
    <scope>NUCLEOTIDE SEQUENCE [LARGE SCALE GENOMIC DNA]</scope>
    <source>
        <strain evidence="7 8">DSM 2767</strain>
    </source>
</reference>
<dbReference type="PATRIC" id="fig|1121326.3.peg.636"/>
<dbReference type="PANTHER" id="PTHR42826">
    <property type="entry name" value="DICARBOXYLATE TRANSPORTER 2.1, CHLOROPLASTIC"/>
    <property type="match status" value="1"/>
</dbReference>
<evidence type="ECO:0000313" key="7">
    <source>
        <dbReference type="EMBL" id="KZL93631.1"/>
    </source>
</evidence>
<dbReference type="InterPro" id="IPR001898">
    <property type="entry name" value="SLC13A/DASS"/>
</dbReference>
<evidence type="ECO:0000256" key="6">
    <source>
        <dbReference type="SAM" id="Phobius"/>
    </source>
</evidence>
<accession>A0A162U7Y9</accession>
<evidence type="ECO:0000256" key="3">
    <source>
        <dbReference type="ARBA" id="ARBA00022692"/>
    </source>
</evidence>
<dbReference type="AlphaFoldDB" id="A0A162U7Y9"/>
<gene>
    <name evidence="7" type="primary">yflS_1</name>
    <name evidence="7" type="ORF">CLMAG_06770</name>
</gene>
<comment type="similarity">
    <text evidence="2">Belongs to the SLC13A/DASS transporter (TC 2.A.47) family. DIT1 subfamily.</text>
</comment>
<name>A0A162U7Y9_9CLOT</name>
<comment type="caution">
    <text evidence="7">The sequence shown here is derived from an EMBL/GenBank/DDBJ whole genome shotgun (WGS) entry which is preliminary data.</text>
</comment>
<dbReference type="OrthoDB" id="37272at2"/>
<comment type="subcellular location">
    <subcellularLocation>
        <location evidence="1">Membrane</location>
        <topology evidence="1">Multi-pass membrane protein</topology>
    </subcellularLocation>
</comment>
<sequence>MTSSAVNLLAISTAKALGVSDNITFGNWLLLGVVPSLVSFIVIPLVIYLVCPPDIKEMDNVNEIMDKKLKELGKVKKSEKIMIFVFTVVVVFGSWIKLDSTSVAVLGLIIIVSTGVVSLEGIHSLWRSPRKCIFCSWIC</sequence>
<dbReference type="GO" id="GO:0022857">
    <property type="term" value="F:transmembrane transporter activity"/>
    <property type="evidence" value="ECO:0007669"/>
    <property type="project" value="InterPro"/>
</dbReference>
<dbReference type="STRING" id="1121326.CLMAG_06770"/>
<dbReference type="RefSeq" id="WP_073393336.1">
    <property type="nucleotide sequence ID" value="NZ_LWAE01000001.1"/>
</dbReference>
<dbReference type="EMBL" id="LWAE01000001">
    <property type="protein sequence ID" value="KZL93631.1"/>
    <property type="molecule type" value="Genomic_DNA"/>
</dbReference>
<evidence type="ECO:0000313" key="8">
    <source>
        <dbReference type="Proteomes" id="UP000076603"/>
    </source>
</evidence>
<dbReference type="GO" id="GO:0016020">
    <property type="term" value="C:membrane"/>
    <property type="evidence" value="ECO:0007669"/>
    <property type="project" value="UniProtKB-SubCell"/>
</dbReference>
<dbReference type="Pfam" id="PF00939">
    <property type="entry name" value="Na_sulph_symp"/>
    <property type="match status" value="1"/>
</dbReference>
<feature type="transmembrane region" description="Helical" evidence="6">
    <location>
        <begin position="104"/>
        <end position="122"/>
    </location>
</feature>
<dbReference type="Proteomes" id="UP000076603">
    <property type="component" value="Unassembled WGS sequence"/>
</dbReference>
<feature type="transmembrane region" description="Helical" evidence="6">
    <location>
        <begin position="81"/>
        <end position="98"/>
    </location>
</feature>
<keyword evidence="8" id="KW-1185">Reference proteome</keyword>
<proteinExistence type="inferred from homology"/>
<dbReference type="InterPro" id="IPR030676">
    <property type="entry name" value="CitT-rel"/>
</dbReference>
<organism evidence="7 8">
    <name type="scientific">Clostridium magnum DSM 2767</name>
    <dbReference type="NCBI Taxonomy" id="1121326"/>
    <lineage>
        <taxon>Bacteria</taxon>
        <taxon>Bacillati</taxon>
        <taxon>Bacillota</taxon>
        <taxon>Clostridia</taxon>
        <taxon>Eubacteriales</taxon>
        <taxon>Clostridiaceae</taxon>
        <taxon>Clostridium</taxon>
    </lineage>
</organism>
<protein>
    <submittedName>
        <fullName evidence="7">Putative malate transporter YflS</fullName>
    </submittedName>
</protein>
<evidence type="ECO:0000256" key="4">
    <source>
        <dbReference type="ARBA" id="ARBA00022989"/>
    </source>
</evidence>
<evidence type="ECO:0000256" key="2">
    <source>
        <dbReference type="ARBA" id="ARBA00007349"/>
    </source>
</evidence>